<dbReference type="EMBL" id="KY705271">
    <property type="protein sequence ID" value="ARU13924.1"/>
    <property type="molecule type" value="Genomic_DNA"/>
</dbReference>
<keyword evidence="2" id="KW-1185">Reference proteome</keyword>
<gene>
    <name evidence="1" type="ORF">P7574_33</name>
</gene>
<proteinExistence type="predicted"/>
<organism evidence="1 2">
    <name type="scientific">Streptococcus phage P7574</name>
    <dbReference type="NCBI Taxonomy" id="1971430"/>
    <lineage>
        <taxon>Viruses</taxon>
        <taxon>Duplodnaviria</taxon>
        <taxon>Heunggongvirae</taxon>
        <taxon>Uroviricota</taxon>
        <taxon>Caudoviricetes</taxon>
        <taxon>Aliceevansviridae</taxon>
        <taxon>Moineauvirus</taxon>
        <taxon>Moineauvirus P7574</taxon>
    </lineage>
</organism>
<name>A0A286QRC3_9CAUD</name>
<dbReference type="Proteomes" id="UP000222301">
    <property type="component" value="Segment"/>
</dbReference>
<protein>
    <submittedName>
        <fullName evidence="1">Uncharacterized protein</fullName>
    </submittedName>
</protein>
<accession>A0A286QRC3</accession>
<evidence type="ECO:0000313" key="1">
    <source>
        <dbReference type="EMBL" id="ARU13924.1"/>
    </source>
</evidence>
<sequence>MKLKHIGGWVRIEALKKNTGKSPCRIKNLMILYHDNLNKKSNLRG</sequence>
<reference evidence="1 2" key="1">
    <citation type="journal article" date="2017" name="Front. Microbiol.">
        <title>Global Survey and Genome Exploration of Bacteriophages Infecting the Lactic Acid Bacterium Streptococcus thermophilus.</title>
        <authorList>
            <person name="McDonnell B."/>
            <person name="Mahony J."/>
            <person name="Hanemaaijer L."/>
            <person name="Neve H."/>
            <person name="Noben J.-P."/>
            <person name="Lugli G.A."/>
            <person name="Ventura M."/>
            <person name="Kouwen T.R."/>
            <person name="van Sinderen D."/>
        </authorList>
    </citation>
    <scope>NUCLEOTIDE SEQUENCE [LARGE SCALE GENOMIC DNA]</scope>
</reference>
<evidence type="ECO:0000313" key="2">
    <source>
        <dbReference type="Proteomes" id="UP000222301"/>
    </source>
</evidence>